<name>A0A8S5PZD1_9CAUD</name>
<evidence type="ECO:0008006" key="3">
    <source>
        <dbReference type="Google" id="ProtNLM"/>
    </source>
</evidence>
<dbReference type="EMBL" id="BK015540">
    <property type="protein sequence ID" value="DAE11969.1"/>
    <property type="molecule type" value="Genomic_DNA"/>
</dbReference>
<evidence type="ECO:0000313" key="2">
    <source>
        <dbReference type="EMBL" id="DAE11969.1"/>
    </source>
</evidence>
<organism evidence="2">
    <name type="scientific">Myoviridae sp. ctBtT5</name>
    <dbReference type="NCBI Taxonomy" id="2825048"/>
    <lineage>
        <taxon>Viruses</taxon>
        <taxon>Duplodnaviria</taxon>
        <taxon>Heunggongvirae</taxon>
        <taxon>Uroviricota</taxon>
        <taxon>Caudoviricetes</taxon>
    </lineage>
</organism>
<feature type="coiled-coil region" evidence="1">
    <location>
        <begin position="5"/>
        <end position="34"/>
    </location>
</feature>
<accession>A0A8S5PZD1</accession>
<dbReference type="Gene3D" id="1.25.40.10">
    <property type="entry name" value="Tetratricopeptide repeat domain"/>
    <property type="match status" value="1"/>
</dbReference>
<reference evidence="2" key="1">
    <citation type="journal article" date="2021" name="Proc. Natl. Acad. Sci. U.S.A.">
        <title>A Catalog of Tens of Thousands of Viruses from Human Metagenomes Reveals Hidden Associations with Chronic Diseases.</title>
        <authorList>
            <person name="Tisza M.J."/>
            <person name="Buck C.B."/>
        </authorList>
    </citation>
    <scope>NUCLEOTIDE SEQUENCE</scope>
    <source>
        <strain evidence="2">CtBtT5</strain>
    </source>
</reference>
<evidence type="ECO:0000256" key="1">
    <source>
        <dbReference type="SAM" id="Coils"/>
    </source>
</evidence>
<protein>
    <recommendedName>
        <fullName evidence="3">Tetratricopeptide repeat protein</fullName>
    </recommendedName>
</protein>
<proteinExistence type="predicted"/>
<sequence>MFRDKARIQNMEAKANQQIAMLQEQEEIKNLIANGDTAYANAQWKDAIEYYSTAIPKFRKYDPNNEVV</sequence>
<keyword evidence="1" id="KW-0175">Coiled coil</keyword>
<dbReference type="InterPro" id="IPR011990">
    <property type="entry name" value="TPR-like_helical_dom_sf"/>
</dbReference>